<feature type="chain" id="PRO_5046698228" description="Lipoprotein" evidence="2">
    <location>
        <begin position="24"/>
        <end position="104"/>
    </location>
</feature>
<evidence type="ECO:0000313" key="4">
    <source>
        <dbReference type="Proteomes" id="UP000657372"/>
    </source>
</evidence>
<evidence type="ECO:0000256" key="2">
    <source>
        <dbReference type="SAM" id="SignalP"/>
    </source>
</evidence>
<feature type="region of interest" description="Disordered" evidence="1">
    <location>
        <begin position="24"/>
        <end position="104"/>
    </location>
</feature>
<feature type="compositionally biased region" description="Low complexity" evidence="1">
    <location>
        <begin position="42"/>
        <end position="63"/>
    </location>
</feature>
<sequence>MPYTRSILVSAFLAILLIGCKKAETPPVPKMDSSGSVAAPVTSMPPSEASTPAAAPGAVTSGGDTSGTTQASPKELNKEQESAAMPLPGQANNHSTAPPADGKK</sequence>
<comment type="caution">
    <text evidence="3">The sequence shown here is derived from an EMBL/GenBank/DDBJ whole genome shotgun (WGS) entry which is preliminary data.</text>
</comment>
<evidence type="ECO:0000256" key="1">
    <source>
        <dbReference type="SAM" id="MobiDB-lite"/>
    </source>
</evidence>
<evidence type="ECO:0000313" key="3">
    <source>
        <dbReference type="EMBL" id="MBF8179568.1"/>
    </source>
</evidence>
<dbReference type="PROSITE" id="PS51257">
    <property type="entry name" value="PROKAR_LIPOPROTEIN"/>
    <property type="match status" value="1"/>
</dbReference>
<accession>A0ABS0EYG7</accession>
<feature type="signal peptide" evidence="2">
    <location>
        <begin position="1"/>
        <end position="23"/>
    </location>
</feature>
<keyword evidence="4" id="KW-1185">Reference proteome</keyword>
<gene>
    <name evidence="3" type="ORF">IXC47_17930</name>
</gene>
<dbReference type="Proteomes" id="UP000657372">
    <property type="component" value="Unassembled WGS sequence"/>
</dbReference>
<protein>
    <recommendedName>
        <fullName evidence="5">Lipoprotein</fullName>
    </recommendedName>
</protein>
<proteinExistence type="predicted"/>
<dbReference type="RefSeq" id="WP_195876574.1">
    <property type="nucleotide sequence ID" value="NZ_JADOEL010000021.1"/>
</dbReference>
<keyword evidence="2" id="KW-0732">Signal</keyword>
<organism evidence="3 4">
    <name type="scientific">Herminiimonas contaminans</name>
    <dbReference type="NCBI Taxonomy" id="1111140"/>
    <lineage>
        <taxon>Bacteria</taxon>
        <taxon>Pseudomonadati</taxon>
        <taxon>Pseudomonadota</taxon>
        <taxon>Betaproteobacteria</taxon>
        <taxon>Burkholderiales</taxon>
        <taxon>Oxalobacteraceae</taxon>
        <taxon>Herminiimonas</taxon>
    </lineage>
</organism>
<name>A0ABS0EYG7_9BURK</name>
<dbReference type="EMBL" id="JADOEL010000021">
    <property type="protein sequence ID" value="MBF8179568.1"/>
    <property type="molecule type" value="Genomic_DNA"/>
</dbReference>
<reference evidence="3 4" key="1">
    <citation type="submission" date="2020-11" db="EMBL/GenBank/DDBJ databases">
        <title>WGS of Herminiimonas contaminans strain Marseille-Q4544 isolated from planarians Schmidtea mediterranea.</title>
        <authorList>
            <person name="Kangale L."/>
        </authorList>
    </citation>
    <scope>NUCLEOTIDE SEQUENCE [LARGE SCALE GENOMIC DNA]</scope>
    <source>
        <strain evidence="3 4">Marseille-Q4544</strain>
    </source>
</reference>
<evidence type="ECO:0008006" key="5">
    <source>
        <dbReference type="Google" id="ProtNLM"/>
    </source>
</evidence>